<feature type="compositionally biased region" description="Polar residues" evidence="3">
    <location>
        <begin position="232"/>
        <end position="241"/>
    </location>
</feature>
<feature type="region of interest" description="Disordered" evidence="3">
    <location>
        <begin position="321"/>
        <end position="502"/>
    </location>
</feature>
<feature type="region of interest" description="Disordered" evidence="3">
    <location>
        <begin position="583"/>
        <end position="623"/>
    </location>
</feature>
<gene>
    <name evidence="5" type="ORF">MVLG_05620</name>
</gene>
<evidence type="ECO:0000259" key="4">
    <source>
        <dbReference type="PROSITE" id="PS50089"/>
    </source>
</evidence>
<feature type="compositionally biased region" description="Low complexity" evidence="3">
    <location>
        <begin position="106"/>
        <end position="145"/>
    </location>
</feature>
<feature type="compositionally biased region" description="Low complexity" evidence="3">
    <location>
        <begin position="1324"/>
        <end position="1349"/>
    </location>
</feature>
<keyword evidence="1" id="KW-0479">Metal-binding</keyword>
<dbReference type="EnsemblFungi" id="MVLG_05620T0">
    <property type="protein sequence ID" value="MVLG_05620T0"/>
    <property type="gene ID" value="MVLG_05620"/>
</dbReference>
<feature type="compositionally biased region" description="Low complexity" evidence="3">
    <location>
        <begin position="778"/>
        <end position="808"/>
    </location>
</feature>
<dbReference type="SUPFAM" id="SSF57850">
    <property type="entry name" value="RING/U-box"/>
    <property type="match status" value="1"/>
</dbReference>
<evidence type="ECO:0000313" key="6">
    <source>
        <dbReference type="EnsemblFungi" id="MVLG_05620T0"/>
    </source>
</evidence>
<organism evidence="5">
    <name type="scientific">Microbotryum lychnidis-dioicae (strain p1A1 Lamole / MvSl-1064)</name>
    <name type="common">Anther smut fungus</name>
    <dbReference type="NCBI Taxonomy" id="683840"/>
    <lineage>
        <taxon>Eukaryota</taxon>
        <taxon>Fungi</taxon>
        <taxon>Dikarya</taxon>
        <taxon>Basidiomycota</taxon>
        <taxon>Pucciniomycotina</taxon>
        <taxon>Microbotryomycetes</taxon>
        <taxon>Microbotryales</taxon>
        <taxon>Microbotryaceae</taxon>
        <taxon>Microbotryum</taxon>
    </lineage>
</organism>
<dbReference type="GO" id="GO:0061630">
    <property type="term" value="F:ubiquitin protein ligase activity"/>
    <property type="evidence" value="ECO:0007669"/>
    <property type="project" value="TreeGrafter"/>
</dbReference>
<feature type="region of interest" description="Disordered" evidence="3">
    <location>
        <begin position="1106"/>
        <end position="1137"/>
    </location>
</feature>
<feature type="compositionally biased region" description="Polar residues" evidence="3">
    <location>
        <begin position="1312"/>
        <end position="1323"/>
    </location>
</feature>
<feature type="compositionally biased region" description="Low complexity" evidence="3">
    <location>
        <begin position="583"/>
        <end position="592"/>
    </location>
</feature>
<dbReference type="PROSITE" id="PS50089">
    <property type="entry name" value="ZF_RING_2"/>
    <property type="match status" value="1"/>
</dbReference>
<reference evidence="6" key="4">
    <citation type="submission" date="2015-06" db="UniProtKB">
        <authorList>
            <consortium name="EnsemblFungi"/>
        </authorList>
    </citation>
    <scope>IDENTIFICATION</scope>
</reference>
<name>U5HET0_USTV1</name>
<evidence type="ECO:0000313" key="5">
    <source>
        <dbReference type="EMBL" id="KDE03928.1"/>
    </source>
</evidence>
<keyword evidence="2" id="KW-0175">Coiled coil</keyword>
<dbReference type="Pfam" id="PF13639">
    <property type="entry name" value="zf-RING_2"/>
    <property type="match status" value="1"/>
</dbReference>
<feature type="region of interest" description="Disordered" evidence="3">
    <location>
        <begin position="743"/>
        <end position="844"/>
    </location>
</feature>
<feature type="compositionally biased region" description="Low complexity" evidence="3">
    <location>
        <begin position="195"/>
        <end position="206"/>
    </location>
</feature>
<protein>
    <recommendedName>
        <fullName evidence="4">RING-type domain-containing protein</fullName>
    </recommendedName>
</protein>
<dbReference type="SMART" id="SM00184">
    <property type="entry name" value="RING"/>
    <property type="match status" value="1"/>
</dbReference>
<feature type="region of interest" description="Disordered" evidence="3">
    <location>
        <begin position="1"/>
        <end position="151"/>
    </location>
</feature>
<feature type="coiled-coil region" evidence="2">
    <location>
        <begin position="1265"/>
        <end position="1299"/>
    </location>
</feature>
<dbReference type="EMBL" id="GL541721">
    <property type="protein sequence ID" value="KDE03928.1"/>
    <property type="molecule type" value="Genomic_DNA"/>
</dbReference>
<dbReference type="STRING" id="683840.U5HET0"/>
<evidence type="ECO:0000313" key="7">
    <source>
        <dbReference type="Proteomes" id="UP000017200"/>
    </source>
</evidence>
<dbReference type="GO" id="GO:0016567">
    <property type="term" value="P:protein ubiquitination"/>
    <property type="evidence" value="ECO:0007669"/>
    <property type="project" value="TreeGrafter"/>
</dbReference>
<feature type="region of interest" description="Disordered" evidence="3">
    <location>
        <begin position="1223"/>
        <end position="1242"/>
    </location>
</feature>
<feature type="region of interest" description="Disordered" evidence="3">
    <location>
        <begin position="171"/>
        <end position="276"/>
    </location>
</feature>
<evidence type="ECO:0000256" key="3">
    <source>
        <dbReference type="SAM" id="MobiDB-lite"/>
    </source>
</evidence>
<feature type="compositionally biased region" description="Low complexity" evidence="3">
    <location>
        <begin position="242"/>
        <end position="261"/>
    </location>
</feature>
<feature type="compositionally biased region" description="Low complexity" evidence="3">
    <location>
        <begin position="481"/>
        <end position="502"/>
    </location>
</feature>
<dbReference type="EMBL" id="AEIJ01000592">
    <property type="status" value="NOT_ANNOTATED_CDS"/>
    <property type="molecule type" value="Genomic_DNA"/>
</dbReference>
<feature type="compositionally biased region" description="Basic and acidic residues" evidence="3">
    <location>
        <begin position="1127"/>
        <end position="1136"/>
    </location>
</feature>
<dbReference type="Gene3D" id="3.30.40.10">
    <property type="entry name" value="Zinc/RING finger domain, C3HC4 (zinc finger)"/>
    <property type="match status" value="1"/>
</dbReference>
<dbReference type="HOGENOM" id="CLU_246150_0_0_1"/>
<evidence type="ECO:0000256" key="2">
    <source>
        <dbReference type="SAM" id="Coils"/>
    </source>
</evidence>
<dbReference type="InterPro" id="IPR013083">
    <property type="entry name" value="Znf_RING/FYVE/PHD"/>
</dbReference>
<feature type="compositionally biased region" description="Polar residues" evidence="3">
    <location>
        <begin position="391"/>
        <end position="418"/>
    </location>
</feature>
<evidence type="ECO:0000256" key="1">
    <source>
        <dbReference type="PROSITE-ProRule" id="PRU00175"/>
    </source>
</evidence>
<dbReference type="Proteomes" id="UP000017200">
    <property type="component" value="Unassembled WGS sequence"/>
</dbReference>
<dbReference type="OrthoDB" id="8062037at2759"/>
<reference evidence="7" key="1">
    <citation type="submission" date="2010-11" db="EMBL/GenBank/DDBJ databases">
        <title>The genome sequence of Microbotryum violaceum strain p1A1 Lamole.</title>
        <authorList>
            <person name="Cuomo C."/>
            <person name="Perlin M."/>
            <person name="Young S.K."/>
            <person name="Zeng Q."/>
            <person name="Gargeya S."/>
            <person name="Alvarado L."/>
            <person name="Berlin A."/>
            <person name="Chapman S.B."/>
            <person name="Chen Z."/>
            <person name="Freedman E."/>
            <person name="Gellesch M."/>
            <person name="Goldberg J."/>
            <person name="Griggs A."/>
            <person name="Gujja S."/>
            <person name="Heilman E."/>
            <person name="Heiman D."/>
            <person name="Howarth C."/>
            <person name="Mehta T."/>
            <person name="Neiman D."/>
            <person name="Pearson M."/>
            <person name="Roberts A."/>
            <person name="Saif S."/>
            <person name="Shea T."/>
            <person name="Shenoy N."/>
            <person name="Sisk P."/>
            <person name="Stolte C."/>
            <person name="Sykes S."/>
            <person name="White J."/>
            <person name="Yandava C."/>
            <person name="Haas B."/>
            <person name="Nusbaum C."/>
            <person name="Birren B."/>
        </authorList>
    </citation>
    <scope>NUCLEOTIDE SEQUENCE [LARGE SCALE GENOMIC DNA]</scope>
    <source>
        <strain evidence="7">p1A1 Lamole</strain>
    </source>
</reference>
<dbReference type="PANTHER" id="PTHR46171:SF3">
    <property type="entry name" value="GH10160P"/>
    <property type="match status" value="1"/>
</dbReference>
<dbReference type="GO" id="GO:0008270">
    <property type="term" value="F:zinc ion binding"/>
    <property type="evidence" value="ECO:0007669"/>
    <property type="project" value="UniProtKB-KW"/>
</dbReference>
<dbReference type="InterPro" id="IPR001841">
    <property type="entry name" value="Znf_RING"/>
</dbReference>
<sequence>MNRSAGSVALPRLDPPHPAASSPSAVAVASHPIAIDLVGSPPPKPSHSSHTGLPTPSSLPAQPVRSHRCVVQPPQLPSYRPSDSGGSLQVISVDGRSRSRSRSRPRASVTAAVTAAATATTTTADDNGAAARPAAPTTPPSSSDESTLDDDLASLPGALFVMEDLDLELASTSSSSSSSMPHPFDRAQPPPAAPPSSGSPGARAASVTVAPRTFGRAPDGPAATYERLTGPDRSSGSTTRVSADATSPSATSSSTLSSSYPYPSPRSAPTPSAFSSNIVIRRTHRARYSPHVEPAPASMQVQVTPSRGRHPAAIPLATSDVASRPATPSISVKRAYDEVSPTTGSTPPAMHVDAEMHDANDESAAPGRSPSPCSGLDDSANMAPPPAWHTFESQRASVSGRSSTFSLDSSQTGRNSPATLRRRTPISTSISPVRPAPTVTSGHAYLDPYDEVGLDRLGISRDRSKRRRSATIPHSEGSERSTPSTSTAPATSGTAGTTFAPALGRYVPRPIPIDPVLVAEPWPVPPSVTVRGAAAASPASSTLATSSSQTMSFREELESQFSNLRPSVTLSMPSSTIPTIAARTTATDASSSEPSPRRSVGGFTRFWQAGNPTGPTPISSNASTMATSSAVTIPVTAGARDWSTTPPTLSLRTRAARSSTFPQTLPSSTAPSQVMDYRWMVDDLSSTRAHAADLPDSTTTYAREVLQRATERLERAEATMSRVFGATTPSTLEERILARRQSRLNFHLSPPAGTESSGEDTEMNLDRTTRAASEGIWASSPSVGEGSSSGGSSATAPASANSPTTTTSRTRYFLTNLRARRPRLARNSTGVPSPEVMSSERERDGWLDDLRDEGAVSTSEVSVVAPALWGEEQSQSPQHLDVAHAGAIDSAPSSMAPRRMRGPTERANERWRLGQAPVTAQTTTTNVTASASGLNTPSLVRESYRVDPHSSTTHTLGQRAAVATEGPTRTLPWRSMDFRSTITAPRTTENGTSGGDLASEIRRRYNTLREAESTIPTPVRPVDPEVTPWEDARLSDLSEDSTVSGGSTLPRPERVAPFALTPRFAPPRHRPARGLDLSLMTPSLDSGNDSREVEALEARAAAALRPSALPPMLSSGSMGRRPTHGSNETRPDDLPRFDPFGLDAVDTATGSRSNRPALLAAMRASSQLAQGTTAHRSRTSLADALTRYDAARLADEREQDDLRQRRAEEGAIDDNARRYVIEETEWEREDDDDDDPGSDVDMELWRPDVRRTFSEEVAADRSRWVRAEMEASAESEQRARQAQERLRARSEALAALRRDRGQMRHLMGNLTAPLTSGLSGPSITRTTTTTTTTSASPPTSTTTVNTASVGAARDAGDQATSRSPGTRRRGLSDFFRGVGATAHFGTSLFDDDSLLAFFGRDSVALDPRNYLADDLFDSSYDALLRLSEQLGDVVKPKGVPEDKLAALRTFKYKAWPMPERREASRSPSMTTTISTVPVASTSTSRPFGSTMVDPVLVPALARKGVEKEERCSVCLMDYDDDDECMLGMCAHGFHRECLLAWLKEHGTCPVCRRDHA</sequence>
<proteinExistence type="predicted"/>
<keyword evidence="1" id="KW-0863">Zinc-finger</keyword>
<dbReference type="InParanoid" id="U5HET0"/>
<accession>U5HET0</accession>
<dbReference type="PANTHER" id="PTHR46171">
    <property type="entry name" value="GH10160P"/>
    <property type="match status" value="1"/>
</dbReference>
<keyword evidence="1" id="KW-0862">Zinc</keyword>
<feature type="domain" description="RING-type" evidence="4">
    <location>
        <begin position="1511"/>
        <end position="1552"/>
    </location>
</feature>
<feature type="region of interest" description="Disordered" evidence="3">
    <location>
        <begin position="1311"/>
        <end position="1370"/>
    </location>
</feature>
<feature type="compositionally biased region" description="Low complexity" evidence="3">
    <location>
        <begin position="1106"/>
        <end position="1115"/>
    </location>
</feature>
<feature type="region of interest" description="Disordered" evidence="3">
    <location>
        <begin position="1032"/>
        <end position="1056"/>
    </location>
</feature>
<reference evidence="5 7" key="3">
    <citation type="journal article" date="2015" name="BMC Genomics">
        <title>Sex and parasites: genomic and transcriptomic analysis of Microbotryum lychnidis-dioicae, the biotrophic and plant-castrating anther smut fungus.</title>
        <authorList>
            <person name="Perlin M.H."/>
            <person name="Amselem J."/>
            <person name="Fontanillas E."/>
            <person name="Toh S.S."/>
            <person name="Chen Z."/>
            <person name="Goldberg J."/>
            <person name="Duplessis S."/>
            <person name="Henrissat B."/>
            <person name="Young S."/>
            <person name="Zeng Q."/>
            <person name="Aguileta G."/>
            <person name="Petit E."/>
            <person name="Badouin H."/>
            <person name="Andrews J."/>
            <person name="Razeeq D."/>
            <person name="Gabaldon T."/>
            <person name="Quesneville H."/>
            <person name="Giraud T."/>
            <person name="Hood M.E."/>
            <person name="Schultz D.J."/>
            <person name="Cuomo C.A."/>
        </authorList>
    </citation>
    <scope>NUCLEOTIDE SEQUENCE [LARGE SCALE GENOMIC DNA]</scope>
    <source>
        <strain evidence="5">P1A1 Lamole</strain>
        <strain evidence="7">p1A1 Lamole</strain>
    </source>
</reference>
<reference evidence="5" key="2">
    <citation type="submission" date="2010-11" db="EMBL/GenBank/DDBJ databases">
        <authorList>
            <consortium name="The Broad Institute Genome Sequencing Platform"/>
            <person name="Earl A."/>
            <person name="Ward D."/>
            <person name="Feldgarden M."/>
            <person name="Gevers D."/>
            <person name="Butler R."/>
            <person name="Young S.K."/>
            <person name="Zeng Q."/>
            <person name="Gargeya S."/>
            <person name="Fitzgerald M."/>
            <person name="Haas B."/>
            <person name="Abouelleil A."/>
            <person name="Alvarado L."/>
            <person name="Arachchi H.M."/>
            <person name="Berlin A."/>
            <person name="Brown A."/>
            <person name="Chapman S.B."/>
            <person name="Chen Z."/>
            <person name="Dunbar C."/>
            <person name="Freedman E."/>
            <person name="Gearin G."/>
            <person name="Gellesch M."/>
            <person name="Goldberg J."/>
            <person name="Griggs A."/>
            <person name="Gujja S."/>
            <person name="Heilman E."/>
            <person name="Heiman D."/>
            <person name="Howarth C."/>
            <person name="Larson L."/>
            <person name="Lui A."/>
            <person name="MacDonald P.J.P."/>
            <person name="Mehta T."/>
            <person name="Montmayeur A."/>
            <person name="Murphy C."/>
            <person name="Neiman D."/>
            <person name="Pearson M."/>
            <person name="Priest M."/>
            <person name="Roberts A."/>
            <person name="Saif S."/>
            <person name="Shea T."/>
            <person name="Shenoy N."/>
            <person name="Sisk P."/>
            <person name="Stolte C."/>
            <person name="Sykes S."/>
            <person name="White J."/>
            <person name="Yandava C."/>
            <person name="Wortman J."/>
            <person name="Nusbaum C."/>
            <person name="Birren B."/>
        </authorList>
    </citation>
    <scope>NUCLEOTIDE SEQUENCE</scope>
    <source>
        <strain evidence="5">P1A1 Lamole</strain>
    </source>
</reference>
<feature type="compositionally biased region" description="Polar residues" evidence="3">
    <location>
        <begin position="51"/>
        <end position="60"/>
    </location>
</feature>
<keyword evidence="7" id="KW-1185">Reference proteome</keyword>
<feature type="compositionally biased region" description="Low complexity" evidence="3">
    <location>
        <begin position="19"/>
        <end position="35"/>
    </location>
</feature>